<dbReference type="AlphaFoldDB" id="A0A392TKT9"/>
<name>A0A392TKT9_9FABA</name>
<protein>
    <submittedName>
        <fullName evidence="1">Uncharacterized protein</fullName>
    </submittedName>
</protein>
<keyword evidence="2" id="KW-1185">Reference proteome</keyword>
<evidence type="ECO:0000313" key="1">
    <source>
        <dbReference type="EMBL" id="MCI61592.1"/>
    </source>
</evidence>
<reference evidence="1 2" key="1">
    <citation type="journal article" date="2018" name="Front. Plant Sci.">
        <title>Red Clover (Trifolium pratense) and Zigzag Clover (T. medium) - A Picture of Genomic Similarities and Differences.</title>
        <authorList>
            <person name="Dluhosova J."/>
            <person name="Istvanek J."/>
            <person name="Nedelnik J."/>
            <person name="Repkova J."/>
        </authorList>
    </citation>
    <scope>NUCLEOTIDE SEQUENCE [LARGE SCALE GENOMIC DNA]</scope>
    <source>
        <strain evidence="2">cv. 10/8</strain>
        <tissue evidence="1">Leaf</tissue>
    </source>
</reference>
<evidence type="ECO:0000313" key="2">
    <source>
        <dbReference type="Proteomes" id="UP000265520"/>
    </source>
</evidence>
<dbReference type="EMBL" id="LXQA010602466">
    <property type="protein sequence ID" value="MCI61592.1"/>
    <property type="molecule type" value="Genomic_DNA"/>
</dbReference>
<feature type="non-terminal residue" evidence="1">
    <location>
        <position position="1"/>
    </location>
</feature>
<organism evidence="1 2">
    <name type="scientific">Trifolium medium</name>
    <dbReference type="NCBI Taxonomy" id="97028"/>
    <lineage>
        <taxon>Eukaryota</taxon>
        <taxon>Viridiplantae</taxon>
        <taxon>Streptophyta</taxon>
        <taxon>Embryophyta</taxon>
        <taxon>Tracheophyta</taxon>
        <taxon>Spermatophyta</taxon>
        <taxon>Magnoliopsida</taxon>
        <taxon>eudicotyledons</taxon>
        <taxon>Gunneridae</taxon>
        <taxon>Pentapetalae</taxon>
        <taxon>rosids</taxon>
        <taxon>fabids</taxon>
        <taxon>Fabales</taxon>
        <taxon>Fabaceae</taxon>
        <taxon>Papilionoideae</taxon>
        <taxon>50 kb inversion clade</taxon>
        <taxon>NPAAA clade</taxon>
        <taxon>Hologalegina</taxon>
        <taxon>IRL clade</taxon>
        <taxon>Trifolieae</taxon>
        <taxon>Trifolium</taxon>
    </lineage>
</organism>
<accession>A0A392TKT9</accession>
<comment type="caution">
    <text evidence="1">The sequence shown here is derived from an EMBL/GenBank/DDBJ whole genome shotgun (WGS) entry which is preliminary data.</text>
</comment>
<sequence length="50" mass="5748">EFSRSLWNYIGFHNLDFFSNLYVYDWLKLGQVHRLPLSQLASGGLGDTAT</sequence>
<proteinExistence type="predicted"/>
<dbReference type="Proteomes" id="UP000265520">
    <property type="component" value="Unassembled WGS sequence"/>
</dbReference>